<feature type="compositionally biased region" description="Basic and acidic residues" evidence="3">
    <location>
        <begin position="82"/>
        <end position="91"/>
    </location>
</feature>
<reference evidence="5" key="1">
    <citation type="journal article" date="2019" name="Curr. Biol.">
        <title>Genome Sequence of Striga asiatica Provides Insight into the Evolution of Plant Parasitism.</title>
        <authorList>
            <person name="Yoshida S."/>
            <person name="Kim S."/>
            <person name="Wafula E.K."/>
            <person name="Tanskanen J."/>
            <person name="Kim Y.M."/>
            <person name="Honaas L."/>
            <person name="Yang Z."/>
            <person name="Spallek T."/>
            <person name="Conn C.E."/>
            <person name="Ichihashi Y."/>
            <person name="Cheong K."/>
            <person name="Cui S."/>
            <person name="Der J.P."/>
            <person name="Gundlach H."/>
            <person name="Jiao Y."/>
            <person name="Hori C."/>
            <person name="Ishida J.K."/>
            <person name="Kasahara H."/>
            <person name="Kiba T."/>
            <person name="Kim M.S."/>
            <person name="Koo N."/>
            <person name="Laohavisit A."/>
            <person name="Lee Y.H."/>
            <person name="Lumba S."/>
            <person name="McCourt P."/>
            <person name="Mortimer J.C."/>
            <person name="Mutuku J.M."/>
            <person name="Nomura T."/>
            <person name="Sasaki-Sekimoto Y."/>
            <person name="Seto Y."/>
            <person name="Wang Y."/>
            <person name="Wakatake T."/>
            <person name="Sakakibara H."/>
            <person name="Demura T."/>
            <person name="Yamaguchi S."/>
            <person name="Yoneyama K."/>
            <person name="Manabe R.I."/>
            <person name="Nelson D.C."/>
            <person name="Schulman A.H."/>
            <person name="Timko M.P."/>
            <person name="dePamphilis C.W."/>
            <person name="Choi D."/>
            <person name="Shirasu K."/>
        </authorList>
    </citation>
    <scope>NUCLEOTIDE SEQUENCE [LARGE SCALE GENOMIC DNA]</scope>
    <source>
        <strain evidence="5">cv. UVA1</strain>
    </source>
</reference>
<gene>
    <name evidence="4" type="ORF">STAS_07108</name>
</gene>
<comment type="caution">
    <text evidence="4">The sequence shown here is derived from an EMBL/GenBank/DDBJ whole genome shotgun (WGS) entry which is preliminary data.</text>
</comment>
<keyword evidence="5" id="KW-1185">Reference proteome</keyword>
<evidence type="ECO:0000313" key="4">
    <source>
        <dbReference type="EMBL" id="GER31125.1"/>
    </source>
</evidence>
<evidence type="ECO:0000256" key="1">
    <source>
        <dbReference type="ARBA" id="ARBA00004123"/>
    </source>
</evidence>
<organism evidence="4 5">
    <name type="scientific">Striga asiatica</name>
    <name type="common">Asiatic witchweed</name>
    <name type="synonym">Buchnera asiatica</name>
    <dbReference type="NCBI Taxonomy" id="4170"/>
    <lineage>
        <taxon>Eukaryota</taxon>
        <taxon>Viridiplantae</taxon>
        <taxon>Streptophyta</taxon>
        <taxon>Embryophyta</taxon>
        <taxon>Tracheophyta</taxon>
        <taxon>Spermatophyta</taxon>
        <taxon>Magnoliopsida</taxon>
        <taxon>eudicotyledons</taxon>
        <taxon>Gunneridae</taxon>
        <taxon>Pentapetalae</taxon>
        <taxon>asterids</taxon>
        <taxon>lamiids</taxon>
        <taxon>Lamiales</taxon>
        <taxon>Orobanchaceae</taxon>
        <taxon>Buchnereae</taxon>
        <taxon>Striga</taxon>
    </lineage>
</organism>
<dbReference type="PANTHER" id="PTHR12565:SF184">
    <property type="entry name" value="BHLH TRANSCRIPTION FACTOR"/>
    <property type="match status" value="1"/>
</dbReference>
<keyword evidence="2" id="KW-0539">Nucleus</keyword>
<dbReference type="AlphaFoldDB" id="A0A5A7PDU5"/>
<proteinExistence type="predicted"/>
<name>A0A5A7PDU5_STRAF</name>
<accession>A0A5A7PDU5</accession>
<feature type="region of interest" description="Disordered" evidence="3">
    <location>
        <begin position="68"/>
        <end position="98"/>
    </location>
</feature>
<dbReference type="PANTHER" id="PTHR12565">
    <property type="entry name" value="STEROL REGULATORY ELEMENT-BINDING PROTEIN"/>
    <property type="match status" value="1"/>
</dbReference>
<feature type="compositionally biased region" description="Polar residues" evidence="3">
    <location>
        <begin position="69"/>
        <end position="79"/>
    </location>
</feature>
<dbReference type="OrthoDB" id="1609391at2759"/>
<protein>
    <submittedName>
        <fullName evidence="4">Basic helix-loop-helix (BHLH) DNA-bindingsuperfamily protein</fullName>
    </submittedName>
</protein>
<dbReference type="InterPro" id="IPR024097">
    <property type="entry name" value="bHLH_ZIP_TF"/>
</dbReference>
<evidence type="ECO:0000313" key="5">
    <source>
        <dbReference type="Proteomes" id="UP000325081"/>
    </source>
</evidence>
<evidence type="ECO:0000256" key="3">
    <source>
        <dbReference type="SAM" id="MobiDB-lite"/>
    </source>
</evidence>
<evidence type="ECO:0000256" key="2">
    <source>
        <dbReference type="ARBA" id="ARBA00023242"/>
    </source>
</evidence>
<dbReference type="GO" id="GO:0005634">
    <property type="term" value="C:nucleus"/>
    <property type="evidence" value="ECO:0007669"/>
    <property type="project" value="UniProtKB-SubCell"/>
</dbReference>
<comment type="subcellular location">
    <subcellularLocation>
        <location evidence="1">Nucleus</location>
    </subcellularLocation>
</comment>
<feature type="region of interest" description="Disordered" evidence="3">
    <location>
        <begin position="1"/>
        <end position="22"/>
    </location>
</feature>
<sequence>MTENQSMENYSHLVPFTSDSSSMDLVSQIPSFGSRNFSKMVSHENCQNSDDGALGSLPNGKRKRVNVGVEQQQNDQNVDTCEFPKGEEKKSKQAAKPSKENYIVVRAKRGQATNSHSLAERFLSMKLATVNPELNVDIERLLTKNLLHPQAGLDSGFGSSAFTGLHNNLWNNELQSILQLGFDSHPSLGSLGENGLSKMDL</sequence>
<dbReference type="GO" id="GO:0003677">
    <property type="term" value="F:DNA binding"/>
    <property type="evidence" value="ECO:0007669"/>
    <property type="project" value="UniProtKB-KW"/>
</dbReference>
<dbReference type="EMBL" id="BKCP01004428">
    <property type="protein sequence ID" value="GER31125.1"/>
    <property type="molecule type" value="Genomic_DNA"/>
</dbReference>
<keyword evidence="4" id="KW-0238">DNA-binding</keyword>
<dbReference type="Proteomes" id="UP000325081">
    <property type="component" value="Unassembled WGS sequence"/>
</dbReference>
<dbReference type="GO" id="GO:0003700">
    <property type="term" value="F:DNA-binding transcription factor activity"/>
    <property type="evidence" value="ECO:0007669"/>
    <property type="project" value="TreeGrafter"/>
</dbReference>